<dbReference type="HOGENOM" id="CLU_216374_0_0_9"/>
<name>U6F996_LACHE</name>
<comment type="caution">
    <text evidence="1">The sequence shown here is derived from an EMBL/GenBank/DDBJ whole genome shotgun (WGS) entry which is preliminary data.</text>
</comment>
<dbReference type="AlphaFoldDB" id="U6F996"/>
<protein>
    <submittedName>
        <fullName evidence="1">Uncharacterized protein</fullName>
    </submittedName>
</protein>
<evidence type="ECO:0000313" key="1">
    <source>
        <dbReference type="EMBL" id="CDI60773.1"/>
    </source>
</evidence>
<organism evidence="1">
    <name type="scientific">Lactobacillus helveticus CIRM-BIA 104</name>
    <dbReference type="NCBI Taxonomy" id="1226333"/>
    <lineage>
        <taxon>Bacteria</taxon>
        <taxon>Bacillati</taxon>
        <taxon>Bacillota</taxon>
        <taxon>Bacilli</taxon>
        <taxon>Lactobacillales</taxon>
        <taxon>Lactobacillaceae</taxon>
        <taxon>Lactobacillus</taxon>
    </lineage>
</organism>
<sequence length="38" mass="4632">MYKTKKYGVVSCKTEHKILAELERDFEKKRKKKMEIIT</sequence>
<reference evidence="1" key="1">
    <citation type="submission" date="2013-09" db="EMBL/GenBank/DDBJ databases">
        <title>Draft Genome Sequence of five Lactobacillus helveticus strains CIRM-BIA 101T, 103, 104, 951 and 953 isolated from milk product.</title>
        <authorList>
            <person name="Valence F."/>
            <person name="Chuat V."/>
            <person name="Ma L."/>
            <person name="Creno S."/>
            <person name="Falentin H."/>
            <person name="Lortal S."/>
            <person name="Bizet C."/>
            <person name="Clermont D."/>
            <person name="Loux V."/>
            <person name="Bouchier C."/>
            <person name="Cousin S."/>
        </authorList>
    </citation>
    <scope>NUCLEOTIDE SEQUENCE [LARGE SCALE GENOMIC DNA]</scope>
    <source>
        <strain evidence="1">CIRM-BIA 104</strain>
    </source>
</reference>
<dbReference type="EMBL" id="CBUL010000131">
    <property type="protein sequence ID" value="CDI60773.1"/>
    <property type="molecule type" value="Genomic_DNA"/>
</dbReference>
<gene>
    <name evidence="1" type="ORF">LHCIRMBIA104_00461</name>
</gene>
<proteinExistence type="predicted"/>
<dbReference type="Proteomes" id="UP000017247">
    <property type="component" value="Unassembled WGS sequence"/>
</dbReference>
<accession>U6F996</accession>